<proteinExistence type="predicted"/>
<gene>
    <name evidence="2" type="ORF">WJU22_10295</name>
</gene>
<evidence type="ECO:0000256" key="1">
    <source>
        <dbReference type="SAM" id="SignalP"/>
    </source>
</evidence>
<dbReference type="PANTHER" id="PTHR41247">
    <property type="entry name" value="HTH-TYPE TRANSCRIPTIONAL REPRESSOR YCNK"/>
    <property type="match status" value="1"/>
</dbReference>
<accession>A0ABZ2ZB83</accession>
<organism evidence="2 3">
    <name type="scientific">Chitinophaga caseinilytica</name>
    <dbReference type="NCBI Taxonomy" id="2267521"/>
    <lineage>
        <taxon>Bacteria</taxon>
        <taxon>Pseudomonadati</taxon>
        <taxon>Bacteroidota</taxon>
        <taxon>Chitinophagia</taxon>
        <taxon>Chitinophagales</taxon>
        <taxon>Chitinophagaceae</taxon>
        <taxon>Chitinophaga</taxon>
    </lineage>
</organism>
<protein>
    <submittedName>
        <fullName evidence="2">Nitrous oxide reductase accessory protein NosL</fullName>
    </submittedName>
</protein>
<dbReference type="Proteomes" id="UP001449657">
    <property type="component" value="Chromosome"/>
</dbReference>
<reference evidence="2 3" key="1">
    <citation type="submission" date="2024-03" db="EMBL/GenBank/DDBJ databases">
        <title>Chitinophaga caseinilytica sp. nov., a casein hydrolysing bacterium isolated from forest soil.</title>
        <authorList>
            <person name="Lee D.S."/>
            <person name="Han D.M."/>
            <person name="Baek J.H."/>
            <person name="Choi D.G."/>
            <person name="Jeon J.H."/>
            <person name="Jeon C.O."/>
        </authorList>
    </citation>
    <scope>NUCLEOTIDE SEQUENCE [LARGE SCALE GENOMIC DNA]</scope>
    <source>
        <strain evidence="2 3">KACC 19118</strain>
    </source>
</reference>
<evidence type="ECO:0000313" key="3">
    <source>
        <dbReference type="Proteomes" id="UP001449657"/>
    </source>
</evidence>
<keyword evidence="3" id="KW-1185">Reference proteome</keyword>
<dbReference type="InterPro" id="IPR008719">
    <property type="entry name" value="N2O_reductase_NosL"/>
</dbReference>
<dbReference type="Pfam" id="PF05573">
    <property type="entry name" value="NosL"/>
    <property type="match status" value="1"/>
</dbReference>
<dbReference type="PROSITE" id="PS51257">
    <property type="entry name" value="PROKAR_LIPOPROTEIN"/>
    <property type="match status" value="1"/>
</dbReference>
<feature type="chain" id="PRO_5045703183" evidence="1">
    <location>
        <begin position="18"/>
        <end position="136"/>
    </location>
</feature>
<keyword evidence="1" id="KW-0732">Signal</keyword>
<dbReference type="SUPFAM" id="SSF160387">
    <property type="entry name" value="NosL/MerB-like"/>
    <property type="match status" value="1"/>
</dbReference>
<sequence length="136" mass="14923">MKLYLPALTLLLFLASACGRKYEPIAYGKDACAHCKMTIMDKRFSAEIVNPKGRVFKFDDIACLRGFDIEPGSLLFVNDYSGKAAGPLLAEKAVFLHHESFKSPMAGNFPAFADEAAATALKDSLGLDFLTWEKLP</sequence>
<dbReference type="EMBL" id="CP150096">
    <property type="protein sequence ID" value="WZN48562.1"/>
    <property type="molecule type" value="Genomic_DNA"/>
</dbReference>
<feature type="signal peptide" evidence="1">
    <location>
        <begin position="1"/>
        <end position="17"/>
    </location>
</feature>
<dbReference type="PANTHER" id="PTHR41247:SF1">
    <property type="entry name" value="HTH-TYPE TRANSCRIPTIONAL REPRESSOR YCNK"/>
    <property type="match status" value="1"/>
</dbReference>
<dbReference type="RefSeq" id="WP_341843152.1">
    <property type="nucleotide sequence ID" value="NZ_CP149792.1"/>
</dbReference>
<evidence type="ECO:0000313" key="2">
    <source>
        <dbReference type="EMBL" id="WZN48562.1"/>
    </source>
</evidence>
<name>A0ABZ2ZB83_9BACT</name>